<evidence type="ECO:0008006" key="5">
    <source>
        <dbReference type="Google" id="ProtNLM"/>
    </source>
</evidence>
<feature type="chain" id="PRO_5047266441" description="Collagen-like protein" evidence="2">
    <location>
        <begin position="25"/>
        <end position="200"/>
    </location>
</feature>
<feature type="signal peptide" evidence="2">
    <location>
        <begin position="1"/>
        <end position="24"/>
    </location>
</feature>
<organism evidence="3 4">
    <name type="scientific">Pontibacter ruber</name>
    <dbReference type="NCBI Taxonomy" id="1343895"/>
    <lineage>
        <taxon>Bacteria</taxon>
        <taxon>Pseudomonadati</taxon>
        <taxon>Bacteroidota</taxon>
        <taxon>Cytophagia</taxon>
        <taxon>Cytophagales</taxon>
        <taxon>Hymenobacteraceae</taxon>
        <taxon>Pontibacter</taxon>
    </lineage>
</organism>
<protein>
    <recommendedName>
        <fullName evidence="5">Collagen-like protein</fullName>
    </recommendedName>
</protein>
<accession>A0ABW5CTY0</accession>
<feature type="region of interest" description="Disordered" evidence="1">
    <location>
        <begin position="129"/>
        <end position="187"/>
    </location>
</feature>
<keyword evidence="4" id="KW-1185">Reference proteome</keyword>
<feature type="compositionally biased region" description="Polar residues" evidence="1">
    <location>
        <begin position="143"/>
        <end position="158"/>
    </location>
</feature>
<gene>
    <name evidence="3" type="ORF">ACFSKP_06415</name>
</gene>
<dbReference type="Proteomes" id="UP001597374">
    <property type="component" value="Unassembled WGS sequence"/>
</dbReference>
<keyword evidence="2" id="KW-0732">Signal</keyword>
<proteinExistence type="predicted"/>
<evidence type="ECO:0000313" key="4">
    <source>
        <dbReference type="Proteomes" id="UP001597374"/>
    </source>
</evidence>
<dbReference type="EMBL" id="JBHUIM010000001">
    <property type="protein sequence ID" value="MFD2245881.1"/>
    <property type="molecule type" value="Genomic_DNA"/>
</dbReference>
<dbReference type="RefSeq" id="WP_250427527.1">
    <property type="nucleotide sequence ID" value="NZ_JALPRR010000001.1"/>
</dbReference>
<feature type="compositionally biased region" description="Gly residues" evidence="1">
    <location>
        <begin position="176"/>
        <end position="186"/>
    </location>
</feature>
<evidence type="ECO:0000256" key="1">
    <source>
        <dbReference type="SAM" id="MobiDB-lite"/>
    </source>
</evidence>
<evidence type="ECO:0000313" key="3">
    <source>
        <dbReference type="EMBL" id="MFD2245881.1"/>
    </source>
</evidence>
<reference evidence="4" key="1">
    <citation type="journal article" date="2019" name="Int. J. Syst. Evol. Microbiol.">
        <title>The Global Catalogue of Microorganisms (GCM) 10K type strain sequencing project: providing services to taxonomists for standard genome sequencing and annotation.</title>
        <authorList>
            <consortium name="The Broad Institute Genomics Platform"/>
            <consortium name="The Broad Institute Genome Sequencing Center for Infectious Disease"/>
            <person name="Wu L."/>
            <person name="Ma J."/>
        </authorList>
    </citation>
    <scope>NUCLEOTIDE SEQUENCE [LARGE SCALE GENOMIC DNA]</scope>
    <source>
        <strain evidence="4">CGMCC 4.1782</strain>
    </source>
</reference>
<name>A0ABW5CTY0_9BACT</name>
<evidence type="ECO:0000256" key="2">
    <source>
        <dbReference type="SAM" id="SignalP"/>
    </source>
</evidence>
<comment type="caution">
    <text evidence="3">The sequence shown here is derived from an EMBL/GenBank/DDBJ whole genome shotgun (WGS) entry which is preliminary data.</text>
</comment>
<sequence length="200" mass="20622">MKKKPILRSAFLLLSILFGSRTYGQVQPLPRLELQAGEVYQVGPKNTLVVDTLILHDKATIRFAPGTTGMLGVKVAYVGNNCTITSKGADGAHGNREAAGADGENGGNLDIDIHFEALGSLVIDTRGGSGGKGYTGKPGSKPRTYTTSHQVTDSSGKTYTVHKTDQVSTGTNGEAGTPGGAGGDGGNLTLSYIIAPTTLC</sequence>